<dbReference type="KEGG" id="plue:EWM63_28560"/>
<dbReference type="Gene3D" id="3.30.450.20">
    <property type="entry name" value="PAS domain"/>
    <property type="match status" value="2"/>
</dbReference>
<keyword evidence="5" id="KW-1003">Cell membrane</keyword>
<evidence type="ECO:0000256" key="6">
    <source>
        <dbReference type="ARBA" id="ARBA00022553"/>
    </source>
</evidence>
<dbReference type="InterPro" id="IPR013655">
    <property type="entry name" value="PAS_fold_3"/>
</dbReference>
<dbReference type="InterPro" id="IPR035965">
    <property type="entry name" value="PAS-like_dom_sf"/>
</dbReference>
<dbReference type="InterPro" id="IPR011006">
    <property type="entry name" value="CheY-like_superfamily"/>
</dbReference>
<evidence type="ECO:0000256" key="13">
    <source>
        <dbReference type="PROSITE-ProRule" id="PRU00169"/>
    </source>
</evidence>
<dbReference type="PROSITE" id="PS50109">
    <property type="entry name" value="HIS_KIN"/>
    <property type="match status" value="1"/>
</dbReference>
<dbReference type="InterPro" id="IPR000014">
    <property type="entry name" value="PAS"/>
</dbReference>
<dbReference type="SUPFAM" id="SSF52172">
    <property type="entry name" value="CheY-like"/>
    <property type="match status" value="1"/>
</dbReference>
<evidence type="ECO:0000256" key="3">
    <source>
        <dbReference type="ARBA" id="ARBA00004314"/>
    </source>
</evidence>
<dbReference type="GO" id="GO:0005886">
    <property type="term" value="C:plasma membrane"/>
    <property type="evidence" value="ECO:0007669"/>
    <property type="project" value="UniProtKB-SubCell"/>
</dbReference>
<dbReference type="InterPro" id="IPR001789">
    <property type="entry name" value="Sig_transdc_resp-reg_receiver"/>
</dbReference>
<dbReference type="Gene3D" id="3.40.50.2300">
    <property type="match status" value="1"/>
</dbReference>
<keyword evidence="11" id="KW-0902">Two-component regulatory system</keyword>
<evidence type="ECO:0000256" key="9">
    <source>
        <dbReference type="ARBA" id="ARBA00022777"/>
    </source>
</evidence>
<dbReference type="InterPro" id="IPR036097">
    <property type="entry name" value="HisK_dim/P_sf"/>
</dbReference>
<dbReference type="GO" id="GO:0045121">
    <property type="term" value="C:membrane raft"/>
    <property type="evidence" value="ECO:0007669"/>
    <property type="project" value="UniProtKB-SubCell"/>
</dbReference>
<dbReference type="InterPro" id="IPR013656">
    <property type="entry name" value="PAS_4"/>
</dbReference>
<keyword evidence="12" id="KW-0472">Membrane</keyword>
<evidence type="ECO:0000313" key="18">
    <source>
        <dbReference type="Proteomes" id="UP000290637"/>
    </source>
</evidence>
<dbReference type="PANTHER" id="PTHR43547">
    <property type="entry name" value="TWO-COMPONENT HISTIDINE KINASE"/>
    <property type="match status" value="1"/>
</dbReference>
<dbReference type="SUPFAM" id="SSF55785">
    <property type="entry name" value="PYP-like sensor domain (PAS domain)"/>
    <property type="match status" value="2"/>
</dbReference>
<name>A0A4V0Z4C2_9BURK</name>
<dbReference type="PROSITE" id="PS50110">
    <property type="entry name" value="RESPONSE_REGULATORY"/>
    <property type="match status" value="1"/>
</dbReference>
<feature type="domain" description="PAC" evidence="16">
    <location>
        <begin position="252"/>
        <end position="304"/>
    </location>
</feature>
<evidence type="ECO:0000256" key="1">
    <source>
        <dbReference type="ARBA" id="ARBA00000085"/>
    </source>
</evidence>
<dbReference type="EC" id="2.7.13.3" evidence="4"/>
<dbReference type="Pfam" id="PF08447">
    <property type="entry name" value="PAS_3"/>
    <property type="match status" value="1"/>
</dbReference>
<dbReference type="CDD" id="cd17580">
    <property type="entry name" value="REC_2_DhkD-like"/>
    <property type="match status" value="1"/>
</dbReference>
<gene>
    <name evidence="17" type="ORF">EWM63_28560</name>
</gene>
<dbReference type="Gene3D" id="1.10.287.130">
    <property type="match status" value="1"/>
</dbReference>
<protein>
    <recommendedName>
        <fullName evidence="4">histidine kinase</fullName>
        <ecNumber evidence="4">2.7.13.3</ecNumber>
    </recommendedName>
</protein>
<dbReference type="InterPro" id="IPR036890">
    <property type="entry name" value="HATPase_C_sf"/>
</dbReference>
<dbReference type="InterPro" id="IPR000700">
    <property type="entry name" value="PAS-assoc_C"/>
</dbReference>
<dbReference type="PANTHER" id="PTHR43547:SF2">
    <property type="entry name" value="HYBRID SIGNAL TRANSDUCTION HISTIDINE KINASE C"/>
    <property type="match status" value="1"/>
</dbReference>
<dbReference type="Gene3D" id="3.30.565.10">
    <property type="entry name" value="Histidine kinase-like ATPase, C-terminal domain"/>
    <property type="match status" value="1"/>
</dbReference>
<evidence type="ECO:0000313" key="17">
    <source>
        <dbReference type="EMBL" id="QBE66433.1"/>
    </source>
</evidence>
<evidence type="ECO:0000256" key="5">
    <source>
        <dbReference type="ARBA" id="ARBA00022475"/>
    </source>
</evidence>
<dbReference type="FunFam" id="1.10.287.130:FF:000001">
    <property type="entry name" value="Two-component sensor histidine kinase"/>
    <property type="match status" value="1"/>
</dbReference>
<dbReference type="SUPFAM" id="SSF47384">
    <property type="entry name" value="Homodimeric domain of signal transducing histidine kinase"/>
    <property type="match status" value="1"/>
</dbReference>
<keyword evidence="10" id="KW-0067">ATP-binding</keyword>
<feature type="domain" description="Histidine kinase" evidence="14">
    <location>
        <begin position="315"/>
        <end position="533"/>
    </location>
</feature>
<evidence type="ECO:0000256" key="4">
    <source>
        <dbReference type="ARBA" id="ARBA00012438"/>
    </source>
</evidence>
<organism evidence="17 18">
    <name type="scientific">Pseudoduganella lutea</name>
    <dbReference type="NCBI Taxonomy" id="321985"/>
    <lineage>
        <taxon>Bacteria</taxon>
        <taxon>Pseudomonadati</taxon>
        <taxon>Pseudomonadota</taxon>
        <taxon>Betaproteobacteria</taxon>
        <taxon>Burkholderiales</taxon>
        <taxon>Oxalobacteraceae</taxon>
        <taxon>Telluria group</taxon>
        <taxon>Pseudoduganella</taxon>
    </lineage>
</organism>
<dbReference type="OrthoDB" id="9808408at2"/>
<dbReference type="Pfam" id="PF08448">
    <property type="entry name" value="PAS_4"/>
    <property type="match status" value="1"/>
</dbReference>
<dbReference type="AlphaFoldDB" id="A0A4V0Z4C2"/>
<comment type="catalytic activity">
    <reaction evidence="1">
        <text>ATP + protein L-histidine = ADP + protein N-phospho-L-histidine.</text>
        <dbReference type="EC" id="2.7.13.3"/>
    </reaction>
</comment>
<keyword evidence="18" id="KW-1185">Reference proteome</keyword>
<dbReference type="GO" id="GO:0000155">
    <property type="term" value="F:phosphorelay sensor kinase activity"/>
    <property type="evidence" value="ECO:0007669"/>
    <property type="project" value="InterPro"/>
</dbReference>
<evidence type="ECO:0000256" key="12">
    <source>
        <dbReference type="ARBA" id="ARBA00023136"/>
    </source>
</evidence>
<accession>A0A4V0Z4C2</accession>
<dbReference type="GO" id="GO:0005524">
    <property type="term" value="F:ATP binding"/>
    <property type="evidence" value="ECO:0007669"/>
    <property type="project" value="UniProtKB-KW"/>
</dbReference>
<dbReference type="InterPro" id="IPR004358">
    <property type="entry name" value="Sig_transdc_His_kin-like_C"/>
</dbReference>
<keyword evidence="9" id="KW-0418">Kinase</keyword>
<sequence>MMAHWSKLATPKRESSVRWETLRHMPSTRYSTGRLMLPDKIFHSSFDRSPIGQYLLAPTENLEILAVNEAFLSSVSRTRAEVEGRPLFSVFPNDPNDYGDTGAQDLARSIAMAIETGQSQKMVAQRYPIEMHADGRSWFEDMYWSATNTPIYDEEGSLICISHTTIDVTDQVQSALSLRESEGRLNAYVSATSEVLYRMSPDWRYMHELDGRNFLKTTAGWAEYRIEQYVHPEDLALARHKIQEAIHRKSVFELEHRVLRQDDSPGWTFSRAVPLLDASGNIREWIGSASDITQRKLAEERLKEGERRKDEFLAMLAHELRNPLAPISSAAELLRIAPLDKDRVRQTSEVIIRQIRHMSSLVDDLMDVSRVSRGLVKLESIPIDIRQIVGEAIEQVTPLIQGRQHHLRVDLAPRTTVVNGDRKRLVQVIANLLNNAAKYTPKGGEIEIRAEAHGNNVMVSVLDNGIGMQPDLVRRVFDLFSQAEVTSDRTSGGLGLGLPLVKNLIELHEGTVKCESDGPGKGSKFTVCIPRLNVPTEPRSVHEATRTLPAQQHSLRLLVVDDNVDGARTLAMLLDAAGHTTFVVHHPADALACAESEAFDVCLLDIGLPDLDGKELARRLRQMPGMAKSIMIAVTGYGQEQDREQTLEAGFALHLVKPLDAAQLFSFLGTLNAS</sequence>
<dbReference type="FunFam" id="3.30.565.10:FF:000023">
    <property type="entry name" value="PAS domain-containing sensor histidine kinase"/>
    <property type="match status" value="1"/>
</dbReference>
<evidence type="ECO:0000259" key="16">
    <source>
        <dbReference type="PROSITE" id="PS50113"/>
    </source>
</evidence>
<evidence type="ECO:0000259" key="14">
    <source>
        <dbReference type="PROSITE" id="PS50109"/>
    </source>
</evidence>
<dbReference type="SMART" id="SM00387">
    <property type="entry name" value="HATPase_c"/>
    <property type="match status" value="1"/>
</dbReference>
<dbReference type="SMART" id="SM00086">
    <property type="entry name" value="PAC"/>
    <property type="match status" value="1"/>
</dbReference>
<feature type="modified residue" description="4-aspartylphosphate" evidence="13">
    <location>
        <position position="605"/>
    </location>
</feature>
<evidence type="ECO:0000256" key="8">
    <source>
        <dbReference type="ARBA" id="ARBA00022741"/>
    </source>
</evidence>
<dbReference type="InterPro" id="IPR003594">
    <property type="entry name" value="HATPase_dom"/>
</dbReference>
<feature type="domain" description="Response regulatory" evidence="15">
    <location>
        <begin position="556"/>
        <end position="672"/>
    </location>
</feature>
<dbReference type="Pfam" id="PF02518">
    <property type="entry name" value="HATPase_c"/>
    <property type="match status" value="1"/>
</dbReference>
<comment type="subcellular location">
    <subcellularLocation>
        <location evidence="2">Cell membrane</location>
    </subcellularLocation>
    <subcellularLocation>
        <location evidence="3">Membrane raft</location>
        <topology evidence="3">Multi-pass membrane protein</topology>
    </subcellularLocation>
</comment>
<dbReference type="Proteomes" id="UP000290637">
    <property type="component" value="Chromosome"/>
</dbReference>
<evidence type="ECO:0000256" key="7">
    <source>
        <dbReference type="ARBA" id="ARBA00022679"/>
    </source>
</evidence>
<dbReference type="CDD" id="cd00082">
    <property type="entry name" value="HisKA"/>
    <property type="match status" value="1"/>
</dbReference>
<proteinExistence type="predicted"/>
<keyword evidence="7" id="KW-0808">Transferase</keyword>
<evidence type="ECO:0000256" key="10">
    <source>
        <dbReference type="ARBA" id="ARBA00022840"/>
    </source>
</evidence>
<dbReference type="PRINTS" id="PR00344">
    <property type="entry name" value="BCTRLSENSOR"/>
</dbReference>
<dbReference type="SUPFAM" id="SSF55874">
    <property type="entry name" value="ATPase domain of HSP90 chaperone/DNA topoisomerase II/histidine kinase"/>
    <property type="match status" value="1"/>
</dbReference>
<dbReference type="SMART" id="SM00448">
    <property type="entry name" value="REC"/>
    <property type="match status" value="1"/>
</dbReference>
<dbReference type="PROSITE" id="PS50113">
    <property type="entry name" value="PAC"/>
    <property type="match status" value="1"/>
</dbReference>
<evidence type="ECO:0000259" key="15">
    <source>
        <dbReference type="PROSITE" id="PS50110"/>
    </source>
</evidence>
<dbReference type="Pfam" id="PF00512">
    <property type="entry name" value="HisKA"/>
    <property type="match status" value="1"/>
</dbReference>
<reference evidence="17 18" key="1">
    <citation type="submission" date="2019-02" db="EMBL/GenBank/DDBJ databases">
        <title>Draft Genome Sequences of Six Type Strains of the Genus Massilia.</title>
        <authorList>
            <person name="Miess H."/>
            <person name="Frediansyhah A."/>
            <person name="Gross H."/>
        </authorList>
    </citation>
    <scope>NUCLEOTIDE SEQUENCE [LARGE SCALE GENOMIC DNA]</scope>
    <source>
        <strain evidence="17 18">DSM 17473</strain>
    </source>
</reference>
<dbReference type="InterPro" id="IPR001610">
    <property type="entry name" value="PAC"/>
</dbReference>
<dbReference type="EMBL" id="CP035913">
    <property type="protein sequence ID" value="QBE66433.1"/>
    <property type="molecule type" value="Genomic_DNA"/>
</dbReference>
<dbReference type="Pfam" id="PF00072">
    <property type="entry name" value="Response_reg"/>
    <property type="match status" value="1"/>
</dbReference>
<dbReference type="InterPro" id="IPR003661">
    <property type="entry name" value="HisK_dim/P_dom"/>
</dbReference>
<keyword evidence="8" id="KW-0547">Nucleotide-binding</keyword>
<evidence type="ECO:0000256" key="11">
    <source>
        <dbReference type="ARBA" id="ARBA00023012"/>
    </source>
</evidence>
<dbReference type="CDD" id="cd00075">
    <property type="entry name" value="HATPase"/>
    <property type="match status" value="1"/>
</dbReference>
<dbReference type="InterPro" id="IPR005467">
    <property type="entry name" value="His_kinase_dom"/>
</dbReference>
<evidence type="ECO:0000256" key="2">
    <source>
        <dbReference type="ARBA" id="ARBA00004236"/>
    </source>
</evidence>
<dbReference type="SMART" id="SM00388">
    <property type="entry name" value="HisKA"/>
    <property type="match status" value="1"/>
</dbReference>
<keyword evidence="6 13" id="KW-0597">Phosphoprotein</keyword>
<dbReference type="CDD" id="cd00130">
    <property type="entry name" value="PAS"/>
    <property type="match status" value="2"/>
</dbReference>